<dbReference type="EMBL" id="CM035406">
    <property type="protein sequence ID" value="KAH7447378.1"/>
    <property type="molecule type" value="Genomic_DNA"/>
</dbReference>
<feature type="compositionally biased region" description="Basic and acidic residues" evidence="1">
    <location>
        <begin position="121"/>
        <end position="133"/>
    </location>
</feature>
<reference evidence="2" key="1">
    <citation type="submission" date="2021-08" db="EMBL/GenBank/DDBJ databases">
        <title>WGS assembly of Ceratopteris richardii.</title>
        <authorList>
            <person name="Marchant D.B."/>
            <person name="Chen G."/>
            <person name="Jenkins J."/>
            <person name="Shu S."/>
            <person name="Leebens-Mack J."/>
            <person name="Grimwood J."/>
            <person name="Schmutz J."/>
            <person name="Soltis P."/>
            <person name="Soltis D."/>
            <person name="Chen Z.-H."/>
        </authorList>
    </citation>
    <scope>NUCLEOTIDE SEQUENCE</scope>
    <source>
        <strain evidence="2">Whitten #5841</strain>
        <tissue evidence="2">Leaf</tissue>
    </source>
</reference>
<keyword evidence="3" id="KW-1185">Reference proteome</keyword>
<feature type="compositionally biased region" description="Basic and acidic residues" evidence="1">
    <location>
        <begin position="152"/>
        <end position="162"/>
    </location>
</feature>
<accession>A0A8T2VJV3</accession>
<feature type="compositionally biased region" description="Polar residues" evidence="1">
    <location>
        <begin position="290"/>
        <end position="313"/>
    </location>
</feature>
<dbReference type="Proteomes" id="UP000825935">
    <property type="component" value="Chromosome 1"/>
</dbReference>
<sequence length="395" mass="43585">MEQPVNRPSGLVGLKNWKSRPLLWQVICSNVLQNPAEQSVVQHVVGEGLVQESSVLHQEAVALYDILSAVGRIQGTHDLDQTEEFGQVRDANSLSSHPKPLLPSRGGVHEGDGCHSSSTPEKGEFKQQKDRRINVVPSSRAKSSDPAAEPRPCVRNEERKATEKLSRFEKIKSKLKFSKAGSNVKKRDDAPQFQQQRTISSSSDKTPNISGTVSNVSQNLDAVNISEFLQDKGTKINAYDIDDVVDELRDAFKKEQVYLNQIVDKLRRALEEYLDSSSHRIQRKESINGYVQTTPADPPQSVSSLPAVSSKHVSANPDKPSSSKSPSTAKSSFLSNIVKSSKSEKSVLKYSSTGLTKSSNKQTENPPVKHITGTNKVANPPVMKERRRPFSLLQK</sequence>
<evidence type="ECO:0000256" key="1">
    <source>
        <dbReference type="SAM" id="MobiDB-lite"/>
    </source>
</evidence>
<feature type="compositionally biased region" description="Polar residues" evidence="1">
    <location>
        <begin position="192"/>
        <end position="211"/>
    </location>
</feature>
<feature type="compositionally biased region" description="Polar residues" evidence="1">
    <location>
        <begin position="353"/>
        <end position="365"/>
    </location>
</feature>
<name>A0A8T2VJV3_CERRI</name>
<proteinExistence type="predicted"/>
<feature type="region of interest" description="Disordered" evidence="1">
    <location>
        <begin position="179"/>
        <end position="211"/>
    </location>
</feature>
<organism evidence="2 3">
    <name type="scientific">Ceratopteris richardii</name>
    <name type="common">Triangle waterfern</name>
    <dbReference type="NCBI Taxonomy" id="49495"/>
    <lineage>
        <taxon>Eukaryota</taxon>
        <taxon>Viridiplantae</taxon>
        <taxon>Streptophyta</taxon>
        <taxon>Embryophyta</taxon>
        <taxon>Tracheophyta</taxon>
        <taxon>Polypodiopsida</taxon>
        <taxon>Polypodiidae</taxon>
        <taxon>Polypodiales</taxon>
        <taxon>Pteridineae</taxon>
        <taxon>Pteridaceae</taxon>
        <taxon>Parkerioideae</taxon>
        <taxon>Ceratopteris</taxon>
    </lineage>
</organism>
<feature type="compositionally biased region" description="Low complexity" evidence="1">
    <location>
        <begin position="93"/>
        <end position="104"/>
    </location>
</feature>
<evidence type="ECO:0000313" key="2">
    <source>
        <dbReference type="EMBL" id="KAH7447378.1"/>
    </source>
</evidence>
<evidence type="ECO:0000313" key="3">
    <source>
        <dbReference type="Proteomes" id="UP000825935"/>
    </source>
</evidence>
<comment type="caution">
    <text evidence="2">The sequence shown here is derived from an EMBL/GenBank/DDBJ whole genome shotgun (WGS) entry which is preliminary data.</text>
</comment>
<dbReference type="AlphaFoldDB" id="A0A8T2VJV3"/>
<dbReference type="OrthoDB" id="10455298at2759"/>
<protein>
    <submittedName>
        <fullName evidence="2">Uncharacterized protein</fullName>
    </submittedName>
</protein>
<gene>
    <name evidence="2" type="ORF">KP509_01G104100</name>
</gene>
<feature type="region of interest" description="Disordered" evidence="1">
    <location>
        <begin position="89"/>
        <end position="162"/>
    </location>
</feature>
<feature type="compositionally biased region" description="Low complexity" evidence="1">
    <location>
        <begin position="314"/>
        <end position="332"/>
    </location>
</feature>
<feature type="region of interest" description="Disordered" evidence="1">
    <location>
        <begin position="290"/>
        <end position="395"/>
    </location>
</feature>